<accession>A0ABS9ZZA9</accession>
<keyword evidence="1" id="KW-0812">Transmembrane</keyword>
<evidence type="ECO:0000256" key="1">
    <source>
        <dbReference type="SAM" id="Phobius"/>
    </source>
</evidence>
<keyword evidence="1" id="KW-0472">Membrane</keyword>
<sequence length="595" mass="68390">MGFGTFVIGICMVLLAFLIYKEIKRTHRHWLTGRIVVSIVMIACFAFLILPLSFETSLQNKKGQLNLITDGVSADSLAKIKGIKYYTDPLLADQLKQKADFIPDLAYYLIEHKDVQNIEVYGYGLAADELKKLKNYKITFHPSAMPYGIISCNWTEKLHEEETFTVQGSFHNTLNKAIQLKLTGFGTALDSVMLPAQKLSNFNLNHQIRQKGKALLELIALNGKDTLTKEIIPVQTITRVPLRVFMLTSFPSFEYNFLKKWLYENQYPLMVRSRISKDKYSVDFLNRNSSTINSIQAGLLEKEDVLIIDQQELENISPAEKRAIEQAVTKGMGLIIWADQPGANTALINSFKLTTLQVQDKLTNLFVLDREMALASLPSNQQLYISPSSRQQAVIASKEQHLVAAEELYGNGKIVATTLQNSYQWMLSGQQRDYARYWSELINAAARKQEPGITLQTHDYRPVVQHRLLFQIETADTNVPLIQYGEKHLAVKQNLLFPNSWEAQTWPLNSGWQTLSVNQRDFNFFVYGKANWKALRQYELLEQNLNFVRQHQVEVANTQETTTVYRHEVSKWWFFICFVFAIGFLWLEDRVFNRG</sequence>
<dbReference type="Gene3D" id="3.40.50.880">
    <property type="match status" value="1"/>
</dbReference>
<dbReference type="RefSeq" id="WP_243362896.1">
    <property type="nucleotide sequence ID" value="NZ_JALGBH010000002.1"/>
</dbReference>
<reference evidence="2" key="1">
    <citation type="submission" date="2022-03" db="EMBL/GenBank/DDBJ databases">
        <authorList>
            <person name="Woo C.Y."/>
        </authorList>
    </citation>
    <scope>NUCLEOTIDE SEQUENCE</scope>
    <source>
        <strain evidence="2">CYS-01</strain>
    </source>
</reference>
<evidence type="ECO:0000313" key="3">
    <source>
        <dbReference type="Proteomes" id="UP001165460"/>
    </source>
</evidence>
<organism evidence="2 3">
    <name type="scientific">Pedobacter montanisoli</name>
    <dbReference type="NCBI Taxonomy" id="2923277"/>
    <lineage>
        <taxon>Bacteria</taxon>
        <taxon>Pseudomonadati</taxon>
        <taxon>Bacteroidota</taxon>
        <taxon>Sphingobacteriia</taxon>
        <taxon>Sphingobacteriales</taxon>
        <taxon>Sphingobacteriaceae</taxon>
        <taxon>Pedobacter</taxon>
    </lineage>
</organism>
<dbReference type="SUPFAM" id="SSF52317">
    <property type="entry name" value="Class I glutamine amidotransferase-like"/>
    <property type="match status" value="1"/>
</dbReference>
<keyword evidence="1" id="KW-1133">Transmembrane helix</keyword>
<evidence type="ECO:0008006" key="4">
    <source>
        <dbReference type="Google" id="ProtNLM"/>
    </source>
</evidence>
<comment type="caution">
    <text evidence="2">The sequence shown here is derived from an EMBL/GenBank/DDBJ whole genome shotgun (WGS) entry which is preliminary data.</text>
</comment>
<feature type="transmembrane region" description="Helical" evidence="1">
    <location>
        <begin position="35"/>
        <end position="54"/>
    </location>
</feature>
<keyword evidence="3" id="KW-1185">Reference proteome</keyword>
<proteinExistence type="predicted"/>
<dbReference type="EMBL" id="JALGBH010000002">
    <property type="protein sequence ID" value="MCJ0743642.1"/>
    <property type="molecule type" value="Genomic_DNA"/>
</dbReference>
<feature type="transmembrane region" description="Helical" evidence="1">
    <location>
        <begin position="569"/>
        <end position="587"/>
    </location>
</feature>
<name>A0ABS9ZZA9_9SPHI</name>
<gene>
    <name evidence="2" type="ORF">MMF97_13045</name>
</gene>
<evidence type="ECO:0000313" key="2">
    <source>
        <dbReference type="EMBL" id="MCJ0743642.1"/>
    </source>
</evidence>
<dbReference type="InterPro" id="IPR029062">
    <property type="entry name" value="Class_I_gatase-like"/>
</dbReference>
<feature type="transmembrane region" description="Helical" evidence="1">
    <location>
        <begin position="6"/>
        <end position="23"/>
    </location>
</feature>
<protein>
    <recommendedName>
        <fullName evidence="4">Aerotolerance regulator N-terminal domain-containing protein</fullName>
    </recommendedName>
</protein>
<dbReference type="Proteomes" id="UP001165460">
    <property type="component" value="Unassembled WGS sequence"/>
</dbReference>